<comment type="similarity">
    <text evidence="7">Belongs to the shikimate kinase family.</text>
</comment>
<evidence type="ECO:0000256" key="2">
    <source>
        <dbReference type="ARBA" id="ARBA00022679"/>
    </source>
</evidence>
<keyword evidence="4 7" id="KW-0418">Kinase</keyword>
<dbReference type="Gene3D" id="3.40.50.300">
    <property type="entry name" value="P-loop containing nucleotide triphosphate hydrolases"/>
    <property type="match status" value="1"/>
</dbReference>
<keyword evidence="6 7" id="KW-0057">Aromatic amino acid biosynthesis</keyword>
<comment type="pathway">
    <text evidence="7">Metabolic intermediate biosynthesis; chorismate biosynthesis; chorismate from D-erythrose 4-phosphate and phosphoenolpyruvate: step 5/7.</text>
</comment>
<dbReference type="InterPro" id="IPR000623">
    <property type="entry name" value="Shikimate_kinase/TSH1"/>
</dbReference>
<dbReference type="GO" id="GO:0004765">
    <property type="term" value="F:shikimate kinase activity"/>
    <property type="evidence" value="ECO:0007669"/>
    <property type="project" value="UniProtKB-UniRule"/>
</dbReference>
<protein>
    <recommendedName>
        <fullName evidence="7">Shikimate kinase</fullName>
        <shortName evidence="7">SK</shortName>
        <ecNumber evidence="7">2.7.1.71</ecNumber>
    </recommendedName>
</protein>
<evidence type="ECO:0000256" key="5">
    <source>
        <dbReference type="ARBA" id="ARBA00022840"/>
    </source>
</evidence>
<dbReference type="Proteomes" id="UP000196005">
    <property type="component" value="Chromosome"/>
</dbReference>
<comment type="cofactor">
    <cofactor evidence="7">
        <name>Mg(2+)</name>
        <dbReference type="ChEBI" id="CHEBI:18420"/>
    </cofactor>
    <text evidence="7">Binds 1 Mg(2+) ion per subunit.</text>
</comment>
<feature type="binding site" evidence="7">
    <location>
        <position position="38"/>
    </location>
    <ligand>
        <name>substrate</name>
    </ligand>
</feature>
<dbReference type="InterPro" id="IPR031322">
    <property type="entry name" value="Shikimate/glucono_kinase"/>
</dbReference>
<dbReference type="GO" id="GO:0008652">
    <property type="term" value="P:amino acid biosynthetic process"/>
    <property type="evidence" value="ECO:0007669"/>
    <property type="project" value="UniProtKB-KW"/>
</dbReference>
<feature type="binding site" evidence="7">
    <location>
        <begin position="16"/>
        <end position="21"/>
    </location>
    <ligand>
        <name>ATP</name>
        <dbReference type="ChEBI" id="CHEBI:30616"/>
    </ligand>
</feature>
<evidence type="ECO:0000256" key="1">
    <source>
        <dbReference type="ARBA" id="ARBA00022605"/>
    </source>
</evidence>
<dbReference type="GO" id="GO:0005524">
    <property type="term" value="F:ATP binding"/>
    <property type="evidence" value="ECO:0007669"/>
    <property type="project" value="UniProtKB-UniRule"/>
</dbReference>
<dbReference type="UniPathway" id="UPA00053">
    <property type="reaction ID" value="UER00088"/>
</dbReference>
<dbReference type="PANTHER" id="PTHR21087">
    <property type="entry name" value="SHIKIMATE KINASE"/>
    <property type="match status" value="1"/>
</dbReference>
<organism evidence="8 9">
    <name type="scientific">Sulfurospirillum diekertiae</name>
    <dbReference type="NCBI Taxonomy" id="1854492"/>
    <lineage>
        <taxon>Bacteria</taxon>
        <taxon>Pseudomonadati</taxon>
        <taxon>Campylobacterota</taxon>
        <taxon>Epsilonproteobacteria</taxon>
        <taxon>Campylobacterales</taxon>
        <taxon>Sulfurospirillaceae</taxon>
        <taxon>Sulfurospirillum</taxon>
    </lineage>
</organism>
<comment type="catalytic activity">
    <reaction evidence="7">
        <text>shikimate + ATP = 3-phosphoshikimate + ADP + H(+)</text>
        <dbReference type="Rhea" id="RHEA:13121"/>
        <dbReference type="ChEBI" id="CHEBI:15378"/>
        <dbReference type="ChEBI" id="CHEBI:30616"/>
        <dbReference type="ChEBI" id="CHEBI:36208"/>
        <dbReference type="ChEBI" id="CHEBI:145989"/>
        <dbReference type="ChEBI" id="CHEBI:456216"/>
        <dbReference type="EC" id="2.7.1.71"/>
    </reaction>
</comment>
<evidence type="ECO:0000256" key="4">
    <source>
        <dbReference type="ARBA" id="ARBA00022777"/>
    </source>
</evidence>
<feature type="binding site" evidence="7">
    <location>
        <position position="126"/>
    </location>
    <ligand>
        <name>ATP</name>
        <dbReference type="ChEBI" id="CHEBI:30616"/>
    </ligand>
</feature>
<feature type="binding site" evidence="7">
    <location>
        <position position="62"/>
    </location>
    <ligand>
        <name>substrate</name>
    </ligand>
</feature>
<dbReference type="GO" id="GO:0000287">
    <property type="term" value="F:magnesium ion binding"/>
    <property type="evidence" value="ECO:0007669"/>
    <property type="project" value="UniProtKB-UniRule"/>
</dbReference>
<dbReference type="Pfam" id="PF01202">
    <property type="entry name" value="SKI"/>
    <property type="match status" value="1"/>
</dbReference>
<feature type="binding site" evidence="7">
    <location>
        <position position="85"/>
    </location>
    <ligand>
        <name>substrate</name>
    </ligand>
</feature>
<sequence>MLNLKNKNIVFIGFMGVGKGTISRALIQRTKRFGLDTDDLIESMENRKIKAIFETDGEAYFRKLEKKTAKWLEKNVKNAVISTGGGFFKVDNLDAIGTIVYLRSSFDGILKRLKEHENADLKLAKRPLLSDEDKARTLFEERSSLYEVKADITINVENRSVDAIVQDLITLLHLKEKKEKE</sequence>
<reference evidence="9" key="1">
    <citation type="submission" date="2017-05" db="EMBL/GenBank/DDBJ databases">
        <title>Dechlorination kinetics govern the competition between two new strains of the genus Sulfurospirillum.</title>
        <authorList>
            <person name="Buttet G.F."/>
            <person name="Murray A.M."/>
            <person name="Goris T."/>
            <person name="Burion M."/>
            <person name="Lin B."/>
            <person name="Rolle M."/>
            <person name="Maillard J."/>
        </authorList>
    </citation>
    <scope>NUCLEOTIDE SEQUENCE [LARGE SCALE GENOMIC DNA]</scope>
    <source>
        <strain evidence="9">SL2-1</strain>
    </source>
</reference>
<accession>A0A1Y0HMU9</accession>
<dbReference type="KEGG" id="suls:Sdiek1_2277"/>
<feature type="binding site" evidence="7">
    <location>
        <position position="159"/>
    </location>
    <ligand>
        <name>ATP</name>
        <dbReference type="ChEBI" id="CHEBI:30616"/>
    </ligand>
</feature>
<evidence type="ECO:0000256" key="7">
    <source>
        <dbReference type="HAMAP-Rule" id="MF_00109"/>
    </source>
</evidence>
<keyword evidence="5 7" id="KW-0067">ATP-binding</keyword>
<dbReference type="AlphaFoldDB" id="A0A1Y0HMU9"/>
<evidence type="ECO:0000313" key="8">
    <source>
        <dbReference type="EMBL" id="ARU49428.1"/>
    </source>
</evidence>
<dbReference type="PRINTS" id="PR01100">
    <property type="entry name" value="SHIKIMTKNASE"/>
</dbReference>
<dbReference type="EMBL" id="CP021416">
    <property type="protein sequence ID" value="ARU49428.1"/>
    <property type="molecule type" value="Genomic_DNA"/>
</dbReference>
<dbReference type="PANTHER" id="PTHR21087:SF16">
    <property type="entry name" value="SHIKIMATE KINASE 1, CHLOROPLASTIC"/>
    <property type="match status" value="1"/>
</dbReference>
<comment type="subunit">
    <text evidence="7">Monomer.</text>
</comment>
<gene>
    <name evidence="7" type="primary">aroK</name>
    <name evidence="8" type="ORF">Sdiek1_2277</name>
</gene>
<name>A0A1Y0HMU9_9BACT</name>
<keyword evidence="2 7" id="KW-0808">Transferase</keyword>
<comment type="function">
    <text evidence="7">Catalyzes the specific phosphorylation of the 3-hydroxyl group of shikimic acid using ATP as a cosubstrate.</text>
</comment>
<dbReference type="CDD" id="cd00464">
    <property type="entry name" value="SK"/>
    <property type="match status" value="1"/>
</dbReference>
<keyword evidence="3 7" id="KW-0547">Nucleotide-binding</keyword>
<feature type="binding site" evidence="7">
    <location>
        <position position="142"/>
    </location>
    <ligand>
        <name>substrate</name>
    </ligand>
</feature>
<dbReference type="GO" id="GO:0009073">
    <property type="term" value="P:aromatic amino acid family biosynthetic process"/>
    <property type="evidence" value="ECO:0007669"/>
    <property type="project" value="UniProtKB-KW"/>
</dbReference>
<keyword evidence="1 7" id="KW-0028">Amino-acid biosynthesis</keyword>
<dbReference type="GO" id="GO:0009423">
    <property type="term" value="P:chorismate biosynthetic process"/>
    <property type="evidence" value="ECO:0007669"/>
    <property type="project" value="UniProtKB-UniRule"/>
</dbReference>
<dbReference type="InterPro" id="IPR027417">
    <property type="entry name" value="P-loop_NTPase"/>
</dbReference>
<keyword evidence="9" id="KW-1185">Reference proteome</keyword>
<keyword evidence="7" id="KW-0963">Cytoplasm</keyword>
<keyword evidence="7" id="KW-0460">Magnesium</keyword>
<keyword evidence="7" id="KW-0479">Metal-binding</keyword>
<dbReference type="GO" id="GO:0005829">
    <property type="term" value="C:cytosol"/>
    <property type="evidence" value="ECO:0007669"/>
    <property type="project" value="TreeGrafter"/>
</dbReference>
<evidence type="ECO:0000256" key="6">
    <source>
        <dbReference type="ARBA" id="ARBA00023141"/>
    </source>
</evidence>
<proteinExistence type="inferred from homology"/>
<evidence type="ECO:0000313" key="9">
    <source>
        <dbReference type="Proteomes" id="UP000196005"/>
    </source>
</evidence>
<comment type="subcellular location">
    <subcellularLocation>
        <location evidence="7">Cytoplasm</location>
    </subcellularLocation>
</comment>
<evidence type="ECO:0000256" key="3">
    <source>
        <dbReference type="ARBA" id="ARBA00022741"/>
    </source>
</evidence>
<comment type="caution">
    <text evidence="7">Lacks conserved residue(s) required for the propagation of feature annotation.</text>
</comment>
<dbReference type="SUPFAM" id="SSF52540">
    <property type="entry name" value="P-loop containing nucleoside triphosphate hydrolases"/>
    <property type="match status" value="1"/>
</dbReference>
<dbReference type="EC" id="2.7.1.71" evidence="7"/>
<dbReference type="HAMAP" id="MF_00109">
    <property type="entry name" value="Shikimate_kinase"/>
    <property type="match status" value="1"/>
</dbReference>